<keyword evidence="11" id="KW-0965">Cell junction</keyword>
<keyword evidence="20" id="KW-1185">Reference proteome</keyword>
<evidence type="ECO:0000256" key="3">
    <source>
        <dbReference type="ARBA" id="ARBA00004521"/>
    </source>
</evidence>
<evidence type="ECO:0000256" key="10">
    <source>
        <dbReference type="ARBA" id="ARBA00022824"/>
    </source>
</evidence>
<keyword evidence="16" id="KW-1015">Disulfide bond</keyword>
<evidence type="ECO:0000256" key="16">
    <source>
        <dbReference type="ARBA" id="ARBA00023157"/>
    </source>
</evidence>
<dbReference type="PROSITE" id="PS50202">
    <property type="entry name" value="MSP"/>
    <property type="match status" value="1"/>
</dbReference>
<evidence type="ECO:0000256" key="1">
    <source>
        <dbReference type="ARBA" id="ARBA00004163"/>
    </source>
</evidence>
<dbReference type="PANTHER" id="PTHR10809:SF155">
    <property type="entry name" value="VESICLE-ASSOCIATED MEMBRANE PROTEIN-ASSOCIATED PROTEIN A"/>
    <property type="match status" value="1"/>
</dbReference>
<evidence type="ECO:0000256" key="6">
    <source>
        <dbReference type="ARBA" id="ARBA00022427"/>
    </source>
</evidence>
<keyword evidence="14" id="KW-0175">Coiled coil</keyword>
<evidence type="ECO:0000259" key="18">
    <source>
        <dbReference type="PROSITE" id="PS50202"/>
    </source>
</evidence>
<evidence type="ECO:0000256" key="13">
    <source>
        <dbReference type="ARBA" id="ARBA00022990"/>
    </source>
</evidence>
<dbReference type="Pfam" id="PF00635">
    <property type="entry name" value="Motile_Sperm"/>
    <property type="match status" value="1"/>
</dbReference>
<dbReference type="GO" id="GO:0005923">
    <property type="term" value="C:bicellular tight junction"/>
    <property type="evidence" value="ECO:0007669"/>
    <property type="project" value="UniProtKB-SubCell"/>
</dbReference>
<name>A0A803T2G9_ANOCA</name>
<evidence type="ECO:0000313" key="20">
    <source>
        <dbReference type="Proteomes" id="UP000001646"/>
    </source>
</evidence>
<dbReference type="SUPFAM" id="SSF49354">
    <property type="entry name" value="PapD-like"/>
    <property type="match status" value="1"/>
</dbReference>
<dbReference type="InterPro" id="IPR008962">
    <property type="entry name" value="PapD-like_sf"/>
</dbReference>
<protein>
    <recommendedName>
        <fullName evidence="5">Vesicle-associated membrane protein-associated protein A</fullName>
    </recommendedName>
</protein>
<evidence type="ECO:0000256" key="15">
    <source>
        <dbReference type="ARBA" id="ARBA00023136"/>
    </source>
</evidence>
<dbReference type="Ensembl" id="ENSACAT00000051103.1">
    <property type="protein sequence ID" value="ENSACAP00000029409.1"/>
    <property type="gene ID" value="ENSACAG00000035057.1"/>
</dbReference>
<keyword evidence="12" id="KW-1133">Transmembrane helix</keyword>
<feature type="domain" description="MSP" evidence="18">
    <location>
        <begin position="8"/>
        <end position="96"/>
    </location>
</feature>
<dbReference type="PANTHER" id="PTHR10809">
    <property type="entry name" value="VESICLE-ASSOCIATED MEMBRANE PROTEIN-ASSOCIATED PROTEIN"/>
    <property type="match status" value="1"/>
</dbReference>
<dbReference type="Proteomes" id="UP000001646">
    <property type="component" value="Unplaced"/>
</dbReference>
<evidence type="ECO:0000256" key="9">
    <source>
        <dbReference type="ARBA" id="ARBA00022692"/>
    </source>
</evidence>
<keyword evidence="8" id="KW-0597">Phosphoprotein</keyword>
<dbReference type="InterPro" id="IPR016763">
    <property type="entry name" value="VAP"/>
</dbReference>
<reference evidence="19" key="2">
    <citation type="submission" date="2025-08" db="UniProtKB">
        <authorList>
            <consortium name="Ensembl"/>
        </authorList>
    </citation>
    <scope>IDENTIFICATION</scope>
</reference>
<evidence type="ECO:0000256" key="5">
    <source>
        <dbReference type="ARBA" id="ARBA00018309"/>
    </source>
</evidence>
<organism evidence="19 20">
    <name type="scientific">Anolis carolinensis</name>
    <name type="common">Green anole</name>
    <name type="synonym">American chameleon</name>
    <dbReference type="NCBI Taxonomy" id="28377"/>
    <lineage>
        <taxon>Eukaryota</taxon>
        <taxon>Metazoa</taxon>
        <taxon>Chordata</taxon>
        <taxon>Craniata</taxon>
        <taxon>Vertebrata</taxon>
        <taxon>Euteleostomi</taxon>
        <taxon>Lepidosauria</taxon>
        <taxon>Squamata</taxon>
        <taxon>Bifurcata</taxon>
        <taxon>Unidentata</taxon>
        <taxon>Episquamata</taxon>
        <taxon>Toxicofera</taxon>
        <taxon>Iguania</taxon>
        <taxon>Dactyloidae</taxon>
        <taxon>Anolis</taxon>
    </lineage>
</organism>
<comment type="similarity">
    <text evidence="4">Belongs to the VAMP-associated protein (VAP) (TC 9.B.17) family.</text>
</comment>
<keyword evidence="10" id="KW-0256">Endoplasmic reticulum</keyword>
<evidence type="ECO:0000256" key="7">
    <source>
        <dbReference type="ARBA" id="ARBA00022475"/>
    </source>
</evidence>
<evidence type="ECO:0000256" key="12">
    <source>
        <dbReference type="ARBA" id="ARBA00022989"/>
    </source>
</evidence>
<keyword evidence="7" id="KW-1003">Cell membrane</keyword>
<dbReference type="Gene3D" id="2.60.40.10">
    <property type="entry name" value="Immunoglobulins"/>
    <property type="match status" value="1"/>
</dbReference>
<dbReference type="GO" id="GO:0005886">
    <property type="term" value="C:plasma membrane"/>
    <property type="evidence" value="ECO:0007669"/>
    <property type="project" value="UniProtKB-SubCell"/>
</dbReference>
<evidence type="ECO:0000313" key="19">
    <source>
        <dbReference type="Ensembl" id="ENSACAP00000029409.1"/>
    </source>
</evidence>
<evidence type="ECO:0000256" key="14">
    <source>
        <dbReference type="ARBA" id="ARBA00023054"/>
    </source>
</evidence>
<keyword evidence="6" id="KW-0796">Tight junction</keyword>
<keyword evidence="13" id="KW-0007">Acetylation</keyword>
<comment type="function">
    <text evidence="17">Endoplasmic reticulum (ER)-anchored protein that mediates the formation of contact sites between the ER and endosomes via interaction with FFAT motif-containing proteins such as STARD3 or WDR44. STARD3-VAPA interaction enables cholesterol transfer from the ER to endosomes. Via interaction with WDR44 participates in neosynthesized protein export. In addition, recruited to the plasma membrane through OSBPL3 binding. The OSBPL3-VAPA complex stimulates RRAS signaling which in turn attenuates integrin beta-1 (ITGB1) activation at the cell surface. With OSBPL3, may regulate ER morphology. May play a role in vesicle trafficking.</text>
</comment>
<proteinExistence type="inferred from homology"/>
<reference evidence="19" key="3">
    <citation type="submission" date="2025-09" db="UniProtKB">
        <authorList>
            <consortium name="Ensembl"/>
        </authorList>
    </citation>
    <scope>IDENTIFICATION</scope>
</reference>
<reference evidence="19" key="1">
    <citation type="submission" date="2009-12" db="EMBL/GenBank/DDBJ databases">
        <title>The Genome Sequence of Anolis carolinensis (Green Anole Lizard).</title>
        <authorList>
            <consortium name="The Genome Sequencing Platform"/>
            <person name="Di Palma F."/>
            <person name="Alfoldi J."/>
            <person name="Heiman D."/>
            <person name="Young S."/>
            <person name="Grabherr M."/>
            <person name="Johnson J."/>
            <person name="Lander E.S."/>
            <person name="Lindblad-Toh K."/>
        </authorList>
    </citation>
    <scope>NUCLEOTIDE SEQUENCE [LARGE SCALE GENOMIC DNA]</scope>
    <source>
        <strain evidence="19">JBL SC #1</strain>
    </source>
</reference>
<evidence type="ECO:0000256" key="11">
    <source>
        <dbReference type="ARBA" id="ARBA00022949"/>
    </source>
</evidence>
<dbReference type="GO" id="GO:0005789">
    <property type="term" value="C:endoplasmic reticulum membrane"/>
    <property type="evidence" value="ECO:0007669"/>
    <property type="project" value="UniProtKB-SubCell"/>
</dbReference>
<comment type="subcellular location">
    <subcellularLocation>
        <location evidence="2">Cell junction</location>
        <location evidence="2">Tight junction</location>
    </subcellularLocation>
    <subcellularLocation>
        <location evidence="3">Cell membrane</location>
        <topology evidence="3">Single-pass type IV membrane protein</topology>
    </subcellularLocation>
    <subcellularLocation>
        <location evidence="1">Endoplasmic reticulum membrane</location>
        <topology evidence="1">Single-pass type IV membrane protein</topology>
    </subcellularLocation>
</comment>
<evidence type="ECO:0000256" key="2">
    <source>
        <dbReference type="ARBA" id="ARBA00004435"/>
    </source>
</evidence>
<evidence type="ECO:0000256" key="4">
    <source>
        <dbReference type="ARBA" id="ARBA00008932"/>
    </source>
</evidence>
<dbReference type="GeneTree" id="ENSGT00940000154799"/>
<keyword evidence="9" id="KW-0812">Transmembrane</keyword>
<keyword evidence="15" id="KW-0472">Membrane</keyword>
<dbReference type="InterPro" id="IPR013783">
    <property type="entry name" value="Ig-like_fold"/>
</dbReference>
<dbReference type="InParanoid" id="A0A803T2G9"/>
<sequence length="96" mass="10718">LAWSYEQILVLDPPTNLKFKDPFKDVVTTNPKLRNASDRKACFKVKTTTPYQSFVSPNSGIIDPGSAVIIIVISINRRPESFIHNNCCPKNQDVVG</sequence>
<evidence type="ECO:0000256" key="8">
    <source>
        <dbReference type="ARBA" id="ARBA00022553"/>
    </source>
</evidence>
<dbReference type="InterPro" id="IPR000535">
    <property type="entry name" value="MSP_dom"/>
</dbReference>
<evidence type="ECO:0000256" key="17">
    <source>
        <dbReference type="ARBA" id="ARBA00045917"/>
    </source>
</evidence>
<accession>A0A803T2G9</accession>
<dbReference type="AlphaFoldDB" id="A0A803T2G9"/>